<reference evidence="5" key="3">
    <citation type="journal article" date="2017" name="J. Biotechnol.">
        <title>Complete genome sequence of Novosphingobium resinovorum SA1, a versatile xenobiotic-degrading bacterium capable of utilizing sulfanilic acid.</title>
        <authorList>
            <person name="Hegedus B."/>
            <person name="Kos P.B."/>
            <person name="Balint B."/>
            <person name="Maroti G."/>
            <person name="Gan H.M."/>
            <person name="Perei K."/>
            <person name="Rakhely G."/>
        </authorList>
    </citation>
    <scope>NUCLEOTIDE SEQUENCE [LARGE SCALE GENOMIC DNA]</scope>
    <source>
        <strain evidence="5">SA1</strain>
    </source>
</reference>
<organism evidence="3 4">
    <name type="scientific">Novosphingobium resinovorum</name>
    <dbReference type="NCBI Taxonomy" id="158500"/>
    <lineage>
        <taxon>Bacteria</taxon>
        <taxon>Pseudomonadati</taxon>
        <taxon>Pseudomonadota</taxon>
        <taxon>Alphaproteobacteria</taxon>
        <taxon>Sphingomonadales</taxon>
        <taxon>Sphingomonadaceae</taxon>
        <taxon>Novosphingobium</taxon>
    </lineage>
</organism>
<dbReference type="InterPro" id="IPR032710">
    <property type="entry name" value="NTF2-like_dom_sf"/>
</dbReference>
<reference evidence="3 4" key="1">
    <citation type="submission" date="2014-03" db="EMBL/GenBank/DDBJ databases">
        <title>Whole genome sequence of Novosphingobium resinovorum KF1.</title>
        <authorList>
            <person name="Gan H.M."/>
            <person name="Gan H.Y."/>
            <person name="Chew T.H."/>
            <person name="Savka M.A."/>
        </authorList>
    </citation>
    <scope>NUCLEOTIDE SEQUENCE [LARGE SCALE GENOMIC DNA]</scope>
    <source>
        <strain evidence="3 4">KF1</strain>
    </source>
</reference>
<evidence type="ECO:0000313" key="2">
    <source>
        <dbReference type="EMBL" id="AOR75346.1"/>
    </source>
</evidence>
<dbReference type="OrthoDB" id="7510033at2"/>
<dbReference type="PATRIC" id="fig|158500.4.peg.4759"/>
<evidence type="ECO:0000259" key="1">
    <source>
        <dbReference type="Pfam" id="PF13577"/>
    </source>
</evidence>
<feature type="domain" description="SnoaL-like" evidence="1">
    <location>
        <begin position="11"/>
        <end position="124"/>
    </location>
</feature>
<dbReference type="AlphaFoldDB" id="A0A031JN73"/>
<keyword evidence="5" id="KW-1185">Reference proteome</keyword>
<dbReference type="RefSeq" id="WP_051587141.1">
    <property type="nucleotide sequence ID" value="NZ_CP017075.1"/>
</dbReference>
<dbReference type="EMBL" id="JFYZ01000041">
    <property type="protein sequence ID" value="EZP74738.1"/>
    <property type="molecule type" value="Genomic_DNA"/>
</dbReference>
<evidence type="ECO:0000313" key="3">
    <source>
        <dbReference type="EMBL" id="EZP74738.1"/>
    </source>
</evidence>
<evidence type="ECO:0000313" key="5">
    <source>
        <dbReference type="Proteomes" id="UP000094626"/>
    </source>
</evidence>
<dbReference type="Proteomes" id="UP000094626">
    <property type="component" value="Chromosome"/>
</dbReference>
<dbReference type="Proteomes" id="UP000024329">
    <property type="component" value="Unassembled WGS sequence"/>
</dbReference>
<protein>
    <recommendedName>
        <fullName evidence="1">SnoaL-like domain-containing protein</fullName>
    </recommendedName>
</protein>
<evidence type="ECO:0000313" key="4">
    <source>
        <dbReference type="Proteomes" id="UP000024329"/>
    </source>
</evidence>
<dbReference type="Gene3D" id="3.10.450.50">
    <property type="match status" value="1"/>
</dbReference>
<dbReference type="SUPFAM" id="SSF54427">
    <property type="entry name" value="NTF2-like"/>
    <property type="match status" value="1"/>
</dbReference>
<dbReference type="STRING" id="158500.BES08_00165"/>
<sequence>MNDLLNRLDGDAGVRRTLARLGDSIFRRDPEAHGECYAEDGEWHAFGTITRGRQAVVDHWWNVMQGFPFVRQSISSLVIEVDGDTAASRGHVDEVLRMPDGSYQVVMGIYHSTFRKHGDEWLIKVHRYDQVYYGSPMLDGKFFPVMDYGKPPHDPDPSRMTATMDISL</sequence>
<gene>
    <name evidence="2" type="ORF">BES08_00165</name>
    <name evidence="3" type="ORF">BV97_04686</name>
</gene>
<dbReference type="EMBL" id="CP017075">
    <property type="protein sequence ID" value="AOR75346.1"/>
    <property type="molecule type" value="Genomic_DNA"/>
</dbReference>
<accession>A0A031JN73</accession>
<dbReference type="Pfam" id="PF13577">
    <property type="entry name" value="SnoaL_4"/>
    <property type="match status" value="1"/>
</dbReference>
<dbReference type="CDD" id="cd00531">
    <property type="entry name" value="NTF2_like"/>
    <property type="match status" value="1"/>
</dbReference>
<reference evidence="2" key="2">
    <citation type="submission" date="2016-08" db="EMBL/GenBank/DDBJ databases">
        <authorList>
            <person name="Seilhamer J.J."/>
        </authorList>
    </citation>
    <scope>NUCLEOTIDE SEQUENCE [LARGE SCALE GENOMIC DNA]</scope>
    <source>
        <strain evidence="2">SA1</strain>
    </source>
</reference>
<name>A0A031JN73_9SPHN</name>
<dbReference type="eggNOG" id="COG3631">
    <property type="taxonomic scope" value="Bacteria"/>
</dbReference>
<proteinExistence type="predicted"/>
<dbReference type="KEGG" id="nre:BES08_00165"/>
<dbReference type="InterPro" id="IPR037401">
    <property type="entry name" value="SnoaL-like"/>
</dbReference>